<organism evidence="8 9">
    <name type="scientific">candidate division WOR-3 bacterium</name>
    <dbReference type="NCBI Taxonomy" id="2052148"/>
    <lineage>
        <taxon>Bacteria</taxon>
        <taxon>Bacteria division WOR-3</taxon>
    </lineage>
</organism>
<comment type="function">
    <text evidence="5 6">Cell division protein that is involved in the assembly of the Z ring. May serve as a membrane anchor for the Z ring.</text>
</comment>
<evidence type="ECO:0000256" key="5">
    <source>
        <dbReference type="HAMAP-Rule" id="MF_02033"/>
    </source>
</evidence>
<dbReference type="Pfam" id="PF14450">
    <property type="entry name" value="FtsA"/>
    <property type="match status" value="1"/>
</dbReference>
<evidence type="ECO:0000256" key="6">
    <source>
        <dbReference type="PIRNR" id="PIRNR003101"/>
    </source>
</evidence>
<dbReference type="AlphaFoldDB" id="A0A937XGQ2"/>
<keyword evidence="3 5" id="KW-0472">Membrane</keyword>
<gene>
    <name evidence="5 8" type="primary">ftsA</name>
    <name evidence="8" type="ORF">FJY68_09870</name>
</gene>
<feature type="domain" description="SHS2" evidence="7">
    <location>
        <begin position="7"/>
        <end position="197"/>
    </location>
</feature>
<sequence length="406" mass="43116">MAKARRTAAVDIGSTKIACIVAETDHAGKTSIVGFGAAAPEGFKQGVVINLDKAAQSVEAAARQCEQMAGGKFKSYPAFVGISGEHIKHLTGTAAVPVRKPARGISARDVEDVIKQAQTIRLPNDEQILHVVPTQFVVDGQKGVRNPIGLFGVRLEVEALLIIGAVTAVENLYRVMERLESRNRSLVLQSIASLYGVCDEEDKELGIVLIDLGGVTDVSIYRDGEIRFTKLLPVGAVNITKDIVIGLRTTFPQAEELKRKYGAAMATQIEKDEAISVEDASGRGPKQVSRRLLASVIQPRVEEILTLADSEVRKSGFGEGLSAGVVLTGGGSGLSGIDLVAEQVFGMPVRLGRPDRVTGPVEVTRDPSYATAVGLIRCGVEGKAASQFPEAGFLSGVGEEVRSWFS</sequence>
<dbReference type="HAMAP" id="MF_02033">
    <property type="entry name" value="FtsA"/>
    <property type="match status" value="1"/>
</dbReference>
<evidence type="ECO:0000313" key="8">
    <source>
        <dbReference type="EMBL" id="MBM3332134.1"/>
    </source>
</evidence>
<accession>A0A937XGQ2</accession>
<protein>
    <recommendedName>
        <fullName evidence="5 6">Cell division protein FtsA</fullName>
    </recommendedName>
</protein>
<evidence type="ECO:0000313" key="9">
    <source>
        <dbReference type="Proteomes" id="UP000779900"/>
    </source>
</evidence>
<dbReference type="PIRSF" id="PIRSF003101">
    <property type="entry name" value="FtsA"/>
    <property type="match status" value="1"/>
</dbReference>
<dbReference type="Pfam" id="PF02491">
    <property type="entry name" value="SHS2_FTSA"/>
    <property type="match status" value="1"/>
</dbReference>
<evidence type="ECO:0000256" key="1">
    <source>
        <dbReference type="ARBA" id="ARBA00022475"/>
    </source>
</evidence>
<dbReference type="EMBL" id="VGIR01000062">
    <property type="protein sequence ID" value="MBM3332134.1"/>
    <property type="molecule type" value="Genomic_DNA"/>
</dbReference>
<dbReference type="InterPro" id="IPR003494">
    <property type="entry name" value="SHS2_FtsA"/>
</dbReference>
<dbReference type="Proteomes" id="UP000779900">
    <property type="component" value="Unassembled WGS sequence"/>
</dbReference>
<dbReference type="Gene3D" id="3.30.1490.110">
    <property type="match status" value="1"/>
</dbReference>
<dbReference type="NCBIfam" id="TIGR01174">
    <property type="entry name" value="ftsA"/>
    <property type="match status" value="1"/>
</dbReference>
<keyword evidence="1 5" id="KW-1003">Cell membrane</keyword>
<dbReference type="PANTHER" id="PTHR32432">
    <property type="entry name" value="CELL DIVISION PROTEIN FTSA-RELATED"/>
    <property type="match status" value="1"/>
</dbReference>
<dbReference type="SMART" id="SM00842">
    <property type="entry name" value="FtsA"/>
    <property type="match status" value="1"/>
</dbReference>
<name>A0A937XGQ2_UNCW3</name>
<keyword evidence="4 5" id="KW-0131">Cell cycle</keyword>
<comment type="subcellular location">
    <subcellularLocation>
        <location evidence="5">Cell membrane</location>
        <topology evidence="5">Peripheral membrane protein</topology>
        <orientation evidence="5">Cytoplasmic side</orientation>
    </subcellularLocation>
    <text evidence="5">Localizes to the Z ring in an FtsZ-dependent manner. Targeted to the membrane through a conserved C-terminal amphipathic helix.</text>
</comment>
<reference evidence="8" key="1">
    <citation type="submission" date="2019-03" db="EMBL/GenBank/DDBJ databases">
        <title>Lake Tanganyika Metagenome-Assembled Genomes (MAGs).</title>
        <authorList>
            <person name="Tran P."/>
        </authorList>
    </citation>
    <scope>NUCLEOTIDE SEQUENCE</scope>
    <source>
        <strain evidence="8">K_DeepCast_150m_m2_040</strain>
    </source>
</reference>
<comment type="caution">
    <text evidence="8">The sequence shown here is derived from an EMBL/GenBank/DDBJ whole genome shotgun (WGS) entry which is preliminary data.</text>
</comment>
<dbReference type="InterPro" id="IPR050696">
    <property type="entry name" value="FtsA/MreB"/>
</dbReference>
<dbReference type="GO" id="GO:0032153">
    <property type="term" value="C:cell division site"/>
    <property type="evidence" value="ECO:0007669"/>
    <property type="project" value="UniProtKB-UniRule"/>
</dbReference>
<evidence type="ECO:0000256" key="2">
    <source>
        <dbReference type="ARBA" id="ARBA00022618"/>
    </source>
</evidence>
<keyword evidence="2 5" id="KW-0132">Cell division</keyword>
<dbReference type="InterPro" id="IPR043129">
    <property type="entry name" value="ATPase_NBD"/>
</dbReference>
<dbReference type="Gene3D" id="3.30.420.40">
    <property type="match status" value="1"/>
</dbReference>
<evidence type="ECO:0000256" key="4">
    <source>
        <dbReference type="ARBA" id="ARBA00023306"/>
    </source>
</evidence>
<dbReference type="GO" id="GO:0043093">
    <property type="term" value="P:FtsZ-dependent cytokinesis"/>
    <property type="evidence" value="ECO:0007669"/>
    <property type="project" value="UniProtKB-UniRule"/>
</dbReference>
<dbReference type="PANTHER" id="PTHR32432:SF4">
    <property type="entry name" value="CELL DIVISION PROTEIN FTSA"/>
    <property type="match status" value="1"/>
</dbReference>
<dbReference type="CDD" id="cd24048">
    <property type="entry name" value="ASKHA_NBD_FtsA"/>
    <property type="match status" value="1"/>
</dbReference>
<comment type="similarity">
    <text evidence="5 6">Belongs to the FtsA/MreB family.</text>
</comment>
<proteinExistence type="inferred from homology"/>
<evidence type="ECO:0000259" key="7">
    <source>
        <dbReference type="SMART" id="SM00842"/>
    </source>
</evidence>
<dbReference type="SUPFAM" id="SSF53067">
    <property type="entry name" value="Actin-like ATPase domain"/>
    <property type="match status" value="2"/>
</dbReference>
<comment type="subunit">
    <text evidence="5">Self-interacts. Interacts with FtsZ.</text>
</comment>
<evidence type="ECO:0000256" key="3">
    <source>
        <dbReference type="ARBA" id="ARBA00023136"/>
    </source>
</evidence>
<dbReference type="GO" id="GO:0009898">
    <property type="term" value="C:cytoplasmic side of plasma membrane"/>
    <property type="evidence" value="ECO:0007669"/>
    <property type="project" value="UniProtKB-UniRule"/>
</dbReference>
<dbReference type="InterPro" id="IPR020823">
    <property type="entry name" value="Cell_div_FtsA"/>
</dbReference>